<accession>A0AAN5DBE7</accession>
<evidence type="ECO:0000313" key="3">
    <source>
        <dbReference type="Proteomes" id="UP001328107"/>
    </source>
</evidence>
<evidence type="ECO:0000256" key="1">
    <source>
        <dbReference type="SAM" id="Phobius"/>
    </source>
</evidence>
<keyword evidence="3" id="KW-1185">Reference proteome</keyword>
<organism evidence="2 3">
    <name type="scientific">Pristionchus mayeri</name>
    <dbReference type="NCBI Taxonomy" id="1317129"/>
    <lineage>
        <taxon>Eukaryota</taxon>
        <taxon>Metazoa</taxon>
        <taxon>Ecdysozoa</taxon>
        <taxon>Nematoda</taxon>
        <taxon>Chromadorea</taxon>
        <taxon>Rhabditida</taxon>
        <taxon>Rhabditina</taxon>
        <taxon>Diplogasteromorpha</taxon>
        <taxon>Diplogasteroidea</taxon>
        <taxon>Neodiplogasteridae</taxon>
        <taxon>Pristionchus</taxon>
    </lineage>
</organism>
<dbReference type="Gene3D" id="3.40.720.10">
    <property type="entry name" value="Alkaline Phosphatase, subunit A"/>
    <property type="match status" value="1"/>
</dbReference>
<keyword evidence="1" id="KW-0472">Membrane</keyword>
<dbReference type="AlphaFoldDB" id="A0AAN5DBE7"/>
<protein>
    <submittedName>
        <fullName evidence="2">Uncharacterized protein</fullName>
    </submittedName>
</protein>
<dbReference type="Gene3D" id="3.30.1360.180">
    <property type="match status" value="1"/>
</dbReference>
<reference evidence="3" key="1">
    <citation type="submission" date="2022-10" db="EMBL/GenBank/DDBJ databases">
        <title>Genome assembly of Pristionchus species.</title>
        <authorList>
            <person name="Yoshida K."/>
            <person name="Sommer R.J."/>
        </authorList>
    </citation>
    <scope>NUCLEOTIDE SEQUENCE [LARGE SCALE GENOMIC DNA]</scope>
    <source>
        <strain evidence="3">RS5460</strain>
    </source>
</reference>
<dbReference type="SUPFAM" id="SSF53649">
    <property type="entry name" value="Alkaline phosphatase-like"/>
    <property type="match status" value="1"/>
</dbReference>
<dbReference type="Proteomes" id="UP001328107">
    <property type="component" value="Unassembled WGS sequence"/>
</dbReference>
<dbReference type="PANTHER" id="PTHR10151:SF114">
    <property type="entry name" value="ECTONUCLEOTIDE PYROPHOSPHATASE_PHOSPHODIESTERASE C27A7.3"/>
    <property type="match status" value="1"/>
</dbReference>
<feature type="transmembrane region" description="Helical" evidence="1">
    <location>
        <begin position="20"/>
        <end position="46"/>
    </location>
</feature>
<keyword evidence="1" id="KW-1133">Transmembrane helix</keyword>
<dbReference type="CDD" id="cd16018">
    <property type="entry name" value="Enpp"/>
    <property type="match status" value="1"/>
</dbReference>
<comment type="caution">
    <text evidence="2">The sequence shown here is derived from an EMBL/GenBank/DDBJ whole genome shotgun (WGS) entry which is preliminary data.</text>
</comment>
<dbReference type="InterPro" id="IPR017850">
    <property type="entry name" value="Alkaline_phosphatase_core_sf"/>
</dbReference>
<dbReference type="EMBL" id="BTRK01000006">
    <property type="protein sequence ID" value="GMR58839.1"/>
    <property type="molecule type" value="Genomic_DNA"/>
</dbReference>
<name>A0AAN5DBE7_9BILA</name>
<dbReference type="Pfam" id="PF01663">
    <property type="entry name" value="Phosphodiest"/>
    <property type="match status" value="1"/>
</dbReference>
<evidence type="ECO:0000313" key="2">
    <source>
        <dbReference type="EMBL" id="GMR58839.1"/>
    </source>
</evidence>
<feature type="non-terminal residue" evidence="2">
    <location>
        <position position="1"/>
    </location>
</feature>
<dbReference type="GO" id="GO:0016529">
    <property type="term" value="C:sarcoplasmic reticulum"/>
    <property type="evidence" value="ECO:0007669"/>
    <property type="project" value="TreeGrafter"/>
</dbReference>
<proteinExistence type="predicted"/>
<dbReference type="PANTHER" id="PTHR10151">
    <property type="entry name" value="ECTONUCLEOTIDE PYROPHOSPHATASE/PHOSPHODIESTERASE"/>
    <property type="match status" value="1"/>
</dbReference>
<feature type="non-terminal residue" evidence="2">
    <location>
        <position position="658"/>
    </location>
</feature>
<gene>
    <name evidence="2" type="ORF">PMAYCL1PPCAC_29034</name>
</gene>
<sequence length="658" mass="74261">SPPPLQNPTKSDSVSSRWPFSLLNSLLGAIALLFFIVSVVFILLYICSNKETKEVENELERFKEISRREGNEPMSCVWMKECRRKRSGPPPLLVISLDGFANRYVNWKTTPTIKKMGECGGRAEAMYPSFPSKTFPNHYSIATGLYPGSHGIIDNSFYTPNGAKYDTQNGTFYEGEPIWNTVVKNGKVSKTLMWLGSYDKINGLEASYHAKEYMKNTHDFISKIDKVTDWLISDDPPALSMLYLEEPDETGHYHGPQSNEVNPSFHLIFSFVNKCIIIIGQAGVLGCTNIALVSDHGMRNIKKYVNLNETDPEYPSVLTSTGNNVLFYQNISITSLHCKNGSDYRVYRSREDFPLRFHYDHENIGFPYVMGNPGTIFVRNDNDLNYALEANKKGQHGWDNMDSEMEAIFYTMGPSIRPNITIAPFQNINLYNFFADVMQIRPSPNNGTAGLLDDLLVEPPKRENPFHGYQMNTCENVSFEECSSPEKNISTSSTTGILQSRDSSICSISFGRLFLLYSTRINRTIGMEIHVENTGSYKGETATKINNRFVGQSCEKKGGSSALTSLVPESSLKLTWTNFSSSFLVERAMKRLGKKKNIRIQIGNVYRADGSISYVFISGMWCEDGRWGKEKDYCSNEKETRTESYVIPSSAVDNFNCL</sequence>
<dbReference type="InterPro" id="IPR002591">
    <property type="entry name" value="Phosphodiest/P_Trfase"/>
</dbReference>
<dbReference type="GO" id="GO:0031674">
    <property type="term" value="C:I band"/>
    <property type="evidence" value="ECO:0007669"/>
    <property type="project" value="TreeGrafter"/>
</dbReference>
<dbReference type="GO" id="GO:0055120">
    <property type="term" value="C:striated muscle dense body"/>
    <property type="evidence" value="ECO:0007669"/>
    <property type="project" value="TreeGrafter"/>
</dbReference>
<keyword evidence="1" id="KW-0812">Transmembrane</keyword>